<name>A0A4Y8R757_9HYPH</name>
<keyword evidence="2" id="KW-1185">Reference proteome</keyword>
<gene>
    <name evidence="1" type="ORF">E3C22_24115</name>
</gene>
<proteinExistence type="predicted"/>
<dbReference type="EMBL" id="SOZD01000019">
    <property type="protein sequence ID" value="TFF17220.1"/>
    <property type="molecule type" value="Genomic_DNA"/>
</dbReference>
<organism evidence="1 2">
    <name type="scientific">Jiella endophytica</name>
    <dbReference type="NCBI Taxonomy" id="2558362"/>
    <lineage>
        <taxon>Bacteria</taxon>
        <taxon>Pseudomonadati</taxon>
        <taxon>Pseudomonadota</taxon>
        <taxon>Alphaproteobacteria</taxon>
        <taxon>Hyphomicrobiales</taxon>
        <taxon>Aurantimonadaceae</taxon>
        <taxon>Jiella</taxon>
    </lineage>
</organism>
<protein>
    <submittedName>
        <fullName evidence="1">Uncharacterized protein</fullName>
    </submittedName>
</protein>
<dbReference type="OrthoDB" id="8479940at2"/>
<dbReference type="Proteomes" id="UP000298179">
    <property type="component" value="Unassembled WGS sequence"/>
</dbReference>
<dbReference type="AlphaFoldDB" id="A0A4Y8R757"/>
<accession>A0A4Y8R757</accession>
<comment type="caution">
    <text evidence="1">The sequence shown here is derived from an EMBL/GenBank/DDBJ whole genome shotgun (WGS) entry which is preliminary data.</text>
</comment>
<reference evidence="1 2" key="1">
    <citation type="submission" date="2019-03" db="EMBL/GenBank/DDBJ databases">
        <title>Jiella endophytica sp. nov., a novel endophytic bacterium isolated from root of Ficus microcarpa Linn. f.</title>
        <authorList>
            <person name="Tuo L."/>
        </authorList>
    </citation>
    <scope>NUCLEOTIDE SEQUENCE [LARGE SCALE GENOMIC DNA]</scope>
    <source>
        <strain evidence="1 2">CBS5Q-3</strain>
    </source>
</reference>
<dbReference type="RefSeq" id="WP_134764446.1">
    <property type="nucleotide sequence ID" value="NZ_SOZD01000019.1"/>
</dbReference>
<evidence type="ECO:0000313" key="1">
    <source>
        <dbReference type="EMBL" id="TFF17220.1"/>
    </source>
</evidence>
<sequence>MPSNIYDAYATKICRHAGLPAGCYSAQDLTAIIMQLPLGEAHAALDGVEHPALPRLGETVTVQGHMQANFFDVLGMAGRELFAFTVPVLIRRDYLERLEGWREWRVLALYLWQSDLEPLMVFRNTPIAVKTGPFEEAAYYVADVRVACAGGNFEWQE</sequence>
<evidence type="ECO:0000313" key="2">
    <source>
        <dbReference type="Proteomes" id="UP000298179"/>
    </source>
</evidence>